<evidence type="ECO:0000256" key="5">
    <source>
        <dbReference type="ARBA" id="ARBA00022723"/>
    </source>
</evidence>
<evidence type="ECO:0000256" key="7">
    <source>
        <dbReference type="ARBA" id="ARBA00022840"/>
    </source>
</evidence>
<evidence type="ECO:0000256" key="2">
    <source>
        <dbReference type="ARBA" id="ARBA00008276"/>
    </source>
</evidence>
<gene>
    <name evidence="14" type="ORF">H9Q76_10525</name>
</gene>
<comment type="similarity">
    <text evidence="2 11">Belongs to the folylpolyglutamate synthase family.</text>
</comment>
<dbReference type="Proteomes" id="UP000515819">
    <property type="component" value="Chromosome"/>
</dbReference>
<dbReference type="GO" id="GO:0004326">
    <property type="term" value="F:tetrahydrofolylpolyglutamate synthase activity"/>
    <property type="evidence" value="ECO:0007669"/>
    <property type="project" value="UniProtKB-EC"/>
</dbReference>
<keyword evidence="15" id="KW-1185">Reference proteome</keyword>
<sequence>MNYLEAQNYIEEKSRLGIVPGLTQVKELLRRLGNPQDACRTLHIAGTNGKGSIFAFVQESLLAAGYHVGRYISPTILTYLERYQLDRRYMTEDEFAVLLTEVAAVIETMETDGFASPTVFEIETAVAFLYFARNHVDYVLLECGMGGSQDATNVLAKPEVCVFAQISMDHMQFLGDTLTKIATEKAGIIKPYTTVICAPQVPEVSKVLREICEVQHASYIEVNPSDWEVVQMNLDGTEVVDCGTNPDETNMDADMDQRQQPYHIPLLGEHQIANAQTAITVLRTLYIEETAIHKGIAQTVWLGRMTKVSEHPYIYVDGAHNVAAWECLRTSVEKYFTNRRVIYIIGVLKDKEYEKMVEILAPTMAVAVVITPDTPRGLPKEILAPLIQAQGVPVQLADTSAEALQKAREQAGETGVILVSGSLSFLAEYLQLESGDENNGANR</sequence>
<evidence type="ECO:0000256" key="3">
    <source>
        <dbReference type="ARBA" id="ARBA00013025"/>
    </source>
</evidence>
<keyword evidence="6 11" id="KW-0547">Nucleotide-binding</keyword>
<evidence type="ECO:0000259" key="13">
    <source>
        <dbReference type="Pfam" id="PF08245"/>
    </source>
</evidence>
<name>A0A7G9FKS9_9FIRM</name>
<comment type="catalytic activity">
    <reaction evidence="10">
        <text>(6S)-5,6,7,8-tetrahydrofolyl-(gamma-L-Glu)(n) + L-glutamate + ATP = (6S)-5,6,7,8-tetrahydrofolyl-(gamma-L-Glu)(n+1) + ADP + phosphate + H(+)</text>
        <dbReference type="Rhea" id="RHEA:10580"/>
        <dbReference type="Rhea" id="RHEA-COMP:14738"/>
        <dbReference type="Rhea" id="RHEA-COMP:14740"/>
        <dbReference type="ChEBI" id="CHEBI:15378"/>
        <dbReference type="ChEBI" id="CHEBI:29985"/>
        <dbReference type="ChEBI" id="CHEBI:30616"/>
        <dbReference type="ChEBI" id="CHEBI:43474"/>
        <dbReference type="ChEBI" id="CHEBI:141005"/>
        <dbReference type="ChEBI" id="CHEBI:456216"/>
        <dbReference type="EC" id="6.3.2.17"/>
    </reaction>
</comment>
<dbReference type="SUPFAM" id="SSF53244">
    <property type="entry name" value="MurD-like peptide ligases, peptide-binding domain"/>
    <property type="match status" value="1"/>
</dbReference>
<evidence type="ECO:0000256" key="8">
    <source>
        <dbReference type="ARBA" id="ARBA00022842"/>
    </source>
</evidence>
<dbReference type="RefSeq" id="WP_249321068.1">
    <property type="nucleotide sequence ID" value="NZ_CP060632.1"/>
</dbReference>
<keyword evidence="8" id="KW-0460">Magnesium</keyword>
<feature type="domain" description="Mur ligase C-terminal" evidence="12">
    <location>
        <begin position="303"/>
        <end position="422"/>
    </location>
</feature>
<evidence type="ECO:0000256" key="6">
    <source>
        <dbReference type="ARBA" id="ARBA00022741"/>
    </source>
</evidence>
<evidence type="ECO:0000259" key="12">
    <source>
        <dbReference type="Pfam" id="PF02875"/>
    </source>
</evidence>
<dbReference type="AlphaFoldDB" id="A0A7G9FKS9"/>
<dbReference type="SUPFAM" id="SSF53623">
    <property type="entry name" value="MurD-like peptide ligases, catalytic domain"/>
    <property type="match status" value="1"/>
</dbReference>
<evidence type="ECO:0000256" key="4">
    <source>
        <dbReference type="ARBA" id="ARBA00022598"/>
    </source>
</evidence>
<dbReference type="InterPro" id="IPR001645">
    <property type="entry name" value="Folylpolyglutamate_synth"/>
</dbReference>
<dbReference type="NCBIfam" id="TIGR01499">
    <property type="entry name" value="folC"/>
    <property type="match status" value="1"/>
</dbReference>
<dbReference type="GO" id="GO:0046872">
    <property type="term" value="F:metal ion binding"/>
    <property type="evidence" value="ECO:0007669"/>
    <property type="project" value="UniProtKB-KW"/>
</dbReference>
<evidence type="ECO:0000256" key="10">
    <source>
        <dbReference type="ARBA" id="ARBA00047493"/>
    </source>
</evidence>
<evidence type="ECO:0000313" key="15">
    <source>
        <dbReference type="Proteomes" id="UP000515819"/>
    </source>
</evidence>
<dbReference type="Pfam" id="PF08245">
    <property type="entry name" value="Mur_ligase_M"/>
    <property type="match status" value="1"/>
</dbReference>
<dbReference type="Gene3D" id="3.90.190.20">
    <property type="entry name" value="Mur ligase, C-terminal domain"/>
    <property type="match status" value="1"/>
</dbReference>
<evidence type="ECO:0000256" key="9">
    <source>
        <dbReference type="ARBA" id="ARBA00030592"/>
    </source>
</evidence>
<dbReference type="Pfam" id="PF02875">
    <property type="entry name" value="Mur_ligase_C"/>
    <property type="match status" value="1"/>
</dbReference>
<protein>
    <recommendedName>
        <fullName evidence="3">tetrahydrofolate synthase</fullName>
        <ecNumber evidence="3">6.3.2.17</ecNumber>
    </recommendedName>
    <alternativeName>
        <fullName evidence="9">Tetrahydrofolylpolyglutamate synthase</fullName>
    </alternativeName>
</protein>
<evidence type="ECO:0000256" key="11">
    <source>
        <dbReference type="PIRNR" id="PIRNR001563"/>
    </source>
</evidence>
<dbReference type="PROSITE" id="PS01012">
    <property type="entry name" value="FOLYLPOLYGLU_SYNT_2"/>
    <property type="match status" value="1"/>
</dbReference>
<dbReference type="PANTHER" id="PTHR11136:SF0">
    <property type="entry name" value="DIHYDROFOLATE SYNTHETASE-RELATED"/>
    <property type="match status" value="1"/>
</dbReference>
<dbReference type="GO" id="GO:0005524">
    <property type="term" value="F:ATP binding"/>
    <property type="evidence" value="ECO:0007669"/>
    <property type="project" value="UniProtKB-KW"/>
</dbReference>
<dbReference type="InterPro" id="IPR004101">
    <property type="entry name" value="Mur_ligase_C"/>
</dbReference>
<dbReference type="InterPro" id="IPR018109">
    <property type="entry name" value="Folylpolyglutamate_synth_CS"/>
</dbReference>
<organism evidence="14 15">
    <name type="scientific">Wujia chipingensis</name>
    <dbReference type="NCBI Taxonomy" id="2763670"/>
    <lineage>
        <taxon>Bacteria</taxon>
        <taxon>Bacillati</taxon>
        <taxon>Bacillota</taxon>
        <taxon>Clostridia</taxon>
        <taxon>Lachnospirales</taxon>
        <taxon>Lachnospiraceae</taxon>
        <taxon>Wujia</taxon>
    </lineage>
</organism>
<feature type="domain" description="Mur ligase central" evidence="13">
    <location>
        <begin position="86"/>
        <end position="281"/>
    </location>
</feature>
<evidence type="ECO:0000313" key="14">
    <source>
        <dbReference type="EMBL" id="QNL99160.1"/>
    </source>
</evidence>
<proteinExistence type="inferred from homology"/>
<dbReference type="KEGG" id="wcp:H9Q76_10525"/>
<dbReference type="InterPro" id="IPR036565">
    <property type="entry name" value="Mur-like_cat_sf"/>
</dbReference>
<comment type="cofactor">
    <cofactor evidence="1">
        <name>Mg(2+)</name>
        <dbReference type="ChEBI" id="CHEBI:18420"/>
    </cofactor>
</comment>
<dbReference type="GO" id="GO:0005737">
    <property type="term" value="C:cytoplasm"/>
    <property type="evidence" value="ECO:0007669"/>
    <property type="project" value="TreeGrafter"/>
</dbReference>
<dbReference type="Gene3D" id="3.40.1190.10">
    <property type="entry name" value="Mur-like, catalytic domain"/>
    <property type="match status" value="1"/>
</dbReference>
<dbReference type="GO" id="GO:0008841">
    <property type="term" value="F:dihydrofolate synthase activity"/>
    <property type="evidence" value="ECO:0007669"/>
    <property type="project" value="TreeGrafter"/>
</dbReference>
<keyword evidence="4 11" id="KW-0436">Ligase</keyword>
<dbReference type="PIRSF" id="PIRSF001563">
    <property type="entry name" value="Folylpolyglu_synth"/>
    <property type="match status" value="1"/>
</dbReference>
<dbReference type="FunFam" id="3.40.1190.10:FF:000011">
    <property type="entry name" value="Folylpolyglutamate synthase/dihydrofolate synthase"/>
    <property type="match status" value="1"/>
</dbReference>
<dbReference type="InterPro" id="IPR013221">
    <property type="entry name" value="Mur_ligase_cen"/>
</dbReference>
<dbReference type="InterPro" id="IPR036615">
    <property type="entry name" value="Mur_ligase_C_dom_sf"/>
</dbReference>
<keyword evidence="5" id="KW-0479">Metal-binding</keyword>
<dbReference type="EC" id="6.3.2.17" evidence="3"/>
<dbReference type="EMBL" id="CP060632">
    <property type="protein sequence ID" value="QNL99160.1"/>
    <property type="molecule type" value="Genomic_DNA"/>
</dbReference>
<keyword evidence="7 11" id="KW-0067">ATP-binding</keyword>
<accession>A0A7G9FKS9</accession>
<reference evidence="14 15" key="1">
    <citation type="submission" date="2020-08" db="EMBL/GenBank/DDBJ databases">
        <authorList>
            <person name="Liu C."/>
            <person name="Sun Q."/>
        </authorList>
    </citation>
    <scope>NUCLEOTIDE SEQUENCE [LARGE SCALE GENOMIC DNA]</scope>
    <source>
        <strain evidence="14 15">NSJ-4</strain>
    </source>
</reference>
<evidence type="ECO:0000256" key="1">
    <source>
        <dbReference type="ARBA" id="ARBA00001946"/>
    </source>
</evidence>
<dbReference type="PANTHER" id="PTHR11136">
    <property type="entry name" value="FOLYLPOLYGLUTAMATE SYNTHASE-RELATED"/>
    <property type="match status" value="1"/>
</dbReference>